<dbReference type="Gene3D" id="3.10.450.40">
    <property type="match status" value="1"/>
</dbReference>
<comment type="caution">
    <text evidence="2">The sequence shown here is derived from an EMBL/GenBank/DDBJ whole genome shotgun (WGS) entry which is preliminary data.</text>
</comment>
<proteinExistence type="predicted"/>
<organism evidence="2 3">
    <name type="scientific">Bradyrhizobium algeriense</name>
    <dbReference type="NCBI Taxonomy" id="634784"/>
    <lineage>
        <taxon>Bacteria</taxon>
        <taxon>Pseudomonadati</taxon>
        <taxon>Pseudomonadota</taxon>
        <taxon>Alphaproteobacteria</taxon>
        <taxon>Hyphomicrobiales</taxon>
        <taxon>Nitrobacteraceae</taxon>
        <taxon>Bradyrhizobium</taxon>
    </lineage>
</organism>
<keyword evidence="3" id="KW-1185">Reference proteome</keyword>
<sequence length="200" mass="21115">MGAPCWRQLLAAALVAVILPAPVYAVASSRGEPTSLRNEAEESAASGQQAVNRELELFRGSAISLSQAMAIAEALHAGATTADVSFDGASDSPVYRVKTLHNDRIWHHAVDATTGKIVGGEAALPLKELDAEDRSNLVALRTIRHRLADAVRVAEQAAAGKAISGGLIREHSRLNFAIVVMSGSDLKEVILKPPGAARRR</sequence>
<evidence type="ECO:0000313" key="2">
    <source>
        <dbReference type="EMBL" id="MEH2555752.1"/>
    </source>
</evidence>
<dbReference type="InterPro" id="IPR025711">
    <property type="entry name" value="PepSY"/>
</dbReference>
<evidence type="ECO:0000259" key="1">
    <source>
        <dbReference type="Pfam" id="PF03413"/>
    </source>
</evidence>
<reference evidence="2 3" key="1">
    <citation type="submission" date="2024-02" db="EMBL/GenBank/DDBJ databases">
        <title>Adaptive strategies in a cosmopolitan and abundant soil bacterium.</title>
        <authorList>
            <person name="Carini P."/>
        </authorList>
    </citation>
    <scope>NUCLEOTIDE SEQUENCE [LARGE SCALE GENOMIC DNA]</scope>
    <source>
        <strain evidence="2 3">AZCC 1608</strain>
    </source>
</reference>
<dbReference type="Proteomes" id="UP001364224">
    <property type="component" value="Unassembled WGS sequence"/>
</dbReference>
<dbReference type="Pfam" id="PF03413">
    <property type="entry name" value="PepSY"/>
    <property type="match status" value="1"/>
</dbReference>
<accession>A0ABU8BB47</accession>
<protein>
    <recommendedName>
        <fullName evidence="1">PepSY domain-containing protein</fullName>
    </recommendedName>
</protein>
<gene>
    <name evidence="2" type="ORF">V1286_003281</name>
</gene>
<name>A0ABU8BB47_9BRAD</name>
<dbReference type="EMBL" id="JAZHRV010000001">
    <property type="protein sequence ID" value="MEH2555752.1"/>
    <property type="molecule type" value="Genomic_DNA"/>
</dbReference>
<evidence type="ECO:0000313" key="3">
    <source>
        <dbReference type="Proteomes" id="UP001364224"/>
    </source>
</evidence>
<feature type="domain" description="PepSY" evidence="1">
    <location>
        <begin position="62"/>
        <end position="119"/>
    </location>
</feature>